<accession>A0A1R3HNE7</accession>
<protein>
    <submittedName>
        <fullName evidence="2">CLAVATA3/ESR (CLE)-related protein</fullName>
    </submittedName>
</protein>
<comment type="caution">
    <text evidence="2">The sequence shown here is derived from an EMBL/GenBank/DDBJ whole genome shotgun (WGS) entry which is preliminary data.</text>
</comment>
<keyword evidence="3" id="KW-1185">Reference proteome</keyword>
<feature type="compositionally biased region" description="Basic and acidic residues" evidence="1">
    <location>
        <begin position="39"/>
        <end position="50"/>
    </location>
</feature>
<gene>
    <name evidence="2" type="ORF">COLO4_28018</name>
</gene>
<dbReference type="AlphaFoldDB" id="A0A1R3HNE7"/>
<reference evidence="3" key="1">
    <citation type="submission" date="2013-09" db="EMBL/GenBank/DDBJ databases">
        <title>Corchorus olitorius genome sequencing.</title>
        <authorList>
            <person name="Alam M."/>
            <person name="Haque M.S."/>
            <person name="Islam M.S."/>
            <person name="Emdad E.M."/>
            <person name="Islam M.M."/>
            <person name="Ahmed B."/>
            <person name="Halim A."/>
            <person name="Hossen Q.M.M."/>
            <person name="Hossain M.Z."/>
            <person name="Ahmed R."/>
            <person name="Khan M.M."/>
            <person name="Islam R."/>
            <person name="Rashid M.M."/>
            <person name="Khan S.A."/>
            <person name="Rahman M.S."/>
            <person name="Alam M."/>
            <person name="Yahiya A.S."/>
            <person name="Khan M.S."/>
            <person name="Azam M.S."/>
            <person name="Haque T."/>
            <person name="Lashkar M.Z.H."/>
            <person name="Akhand A.I."/>
            <person name="Morshed G."/>
            <person name="Roy S."/>
            <person name="Uddin K.S."/>
            <person name="Rabeya T."/>
            <person name="Hossain A.S."/>
            <person name="Chowdhury A."/>
            <person name="Snigdha A.R."/>
            <person name="Mortoza M.S."/>
            <person name="Matin S.A."/>
            <person name="Hoque S.M.E."/>
            <person name="Islam M.K."/>
            <person name="Roy D.K."/>
            <person name="Haider R."/>
            <person name="Moosa M.M."/>
            <person name="Elias S.M."/>
            <person name="Hasan A.M."/>
            <person name="Jahan S."/>
            <person name="Shafiuddin M."/>
            <person name="Mahmood N."/>
            <person name="Shommy N.S."/>
        </authorList>
    </citation>
    <scope>NUCLEOTIDE SEQUENCE [LARGE SCALE GENOMIC DNA]</scope>
    <source>
        <strain evidence="3">cv. O-4</strain>
    </source>
</reference>
<organism evidence="2 3">
    <name type="scientific">Corchorus olitorius</name>
    <dbReference type="NCBI Taxonomy" id="93759"/>
    <lineage>
        <taxon>Eukaryota</taxon>
        <taxon>Viridiplantae</taxon>
        <taxon>Streptophyta</taxon>
        <taxon>Embryophyta</taxon>
        <taxon>Tracheophyta</taxon>
        <taxon>Spermatophyta</taxon>
        <taxon>Magnoliopsida</taxon>
        <taxon>eudicotyledons</taxon>
        <taxon>Gunneridae</taxon>
        <taxon>Pentapetalae</taxon>
        <taxon>rosids</taxon>
        <taxon>malvids</taxon>
        <taxon>Malvales</taxon>
        <taxon>Malvaceae</taxon>
        <taxon>Grewioideae</taxon>
        <taxon>Apeibeae</taxon>
        <taxon>Corchorus</taxon>
    </lineage>
</organism>
<dbReference type="OrthoDB" id="963382at2759"/>
<dbReference type="Proteomes" id="UP000187203">
    <property type="component" value="Unassembled WGS sequence"/>
</dbReference>
<proteinExistence type="predicted"/>
<dbReference type="EMBL" id="AWUE01019731">
    <property type="protein sequence ID" value="OMO71812.1"/>
    <property type="molecule type" value="Genomic_DNA"/>
</dbReference>
<sequence>MADIKRLTPGGPNQEGHDDLSNKYRLKRATPARPNPIHEQSEKYHLEKTTPKGPNPIHESAYKYHL</sequence>
<feature type="region of interest" description="Disordered" evidence="1">
    <location>
        <begin position="1"/>
        <end position="66"/>
    </location>
</feature>
<evidence type="ECO:0000313" key="3">
    <source>
        <dbReference type="Proteomes" id="UP000187203"/>
    </source>
</evidence>
<evidence type="ECO:0000256" key="1">
    <source>
        <dbReference type="SAM" id="MobiDB-lite"/>
    </source>
</evidence>
<evidence type="ECO:0000313" key="2">
    <source>
        <dbReference type="EMBL" id="OMO71812.1"/>
    </source>
</evidence>
<name>A0A1R3HNE7_9ROSI</name>